<gene>
    <name evidence="2" type="ORF">CCHR01_06185</name>
</gene>
<evidence type="ECO:0000313" key="2">
    <source>
        <dbReference type="EMBL" id="KAK1851154.1"/>
    </source>
</evidence>
<feature type="region of interest" description="Disordered" evidence="1">
    <location>
        <begin position="1"/>
        <end position="32"/>
    </location>
</feature>
<name>A0AAD9APH8_9PEZI</name>
<sequence length="273" mass="29824">MGAGPAGQDEPRDAATSISRERGKRADPEISWRRAACGTSVRLPQNEGPQHQPSLSRAVLGSNWRRNPMPKTSTNGNFTFCSGGGGGGPSPIAFKWAGEWKRTGRFEPPRGGGWSRSGQTLVFGRFLSAQPAHPSTRLRVFRRARERLWICSRVSGCAIRFEKETRSKVMRPTPYRGPLTRALLLARRMMALGDAGRPPTTSPTPDADSRLSARLSVSPVSHLHLSSHCVSIMMLSLNVRPLLVNRASRQSPSPALTSCESNTLKAREARACM</sequence>
<comment type="caution">
    <text evidence="2">The sequence shown here is derived from an EMBL/GenBank/DDBJ whole genome shotgun (WGS) entry which is preliminary data.</text>
</comment>
<dbReference type="AlphaFoldDB" id="A0AAD9APH8"/>
<evidence type="ECO:0000313" key="3">
    <source>
        <dbReference type="Proteomes" id="UP001243330"/>
    </source>
</evidence>
<feature type="compositionally biased region" description="Basic and acidic residues" evidence="1">
    <location>
        <begin position="9"/>
        <end position="32"/>
    </location>
</feature>
<evidence type="ECO:0000256" key="1">
    <source>
        <dbReference type="SAM" id="MobiDB-lite"/>
    </source>
</evidence>
<proteinExistence type="predicted"/>
<dbReference type="EMBL" id="JAQOWY010000102">
    <property type="protein sequence ID" value="KAK1851154.1"/>
    <property type="molecule type" value="Genomic_DNA"/>
</dbReference>
<protein>
    <submittedName>
        <fullName evidence="2">Uncharacterized protein</fullName>
    </submittedName>
</protein>
<keyword evidence="3" id="KW-1185">Reference proteome</keyword>
<accession>A0AAD9APH8</accession>
<organism evidence="2 3">
    <name type="scientific">Colletotrichum chrysophilum</name>
    <dbReference type="NCBI Taxonomy" id="1836956"/>
    <lineage>
        <taxon>Eukaryota</taxon>
        <taxon>Fungi</taxon>
        <taxon>Dikarya</taxon>
        <taxon>Ascomycota</taxon>
        <taxon>Pezizomycotina</taxon>
        <taxon>Sordariomycetes</taxon>
        <taxon>Hypocreomycetidae</taxon>
        <taxon>Glomerellales</taxon>
        <taxon>Glomerellaceae</taxon>
        <taxon>Colletotrichum</taxon>
        <taxon>Colletotrichum gloeosporioides species complex</taxon>
    </lineage>
</organism>
<dbReference type="Proteomes" id="UP001243330">
    <property type="component" value="Unassembled WGS sequence"/>
</dbReference>
<reference evidence="2" key="1">
    <citation type="submission" date="2023-01" db="EMBL/GenBank/DDBJ databases">
        <title>Colletotrichum chrysophilum M932 genome sequence.</title>
        <authorList>
            <person name="Baroncelli R."/>
        </authorList>
    </citation>
    <scope>NUCLEOTIDE SEQUENCE</scope>
    <source>
        <strain evidence="2">M932</strain>
    </source>
</reference>